<dbReference type="Pfam" id="PF00041">
    <property type="entry name" value="fn3"/>
    <property type="match status" value="1"/>
</dbReference>
<dbReference type="InterPro" id="IPR013783">
    <property type="entry name" value="Ig-like_fold"/>
</dbReference>
<dbReference type="InterPro" id="IPR003961">
    <property type="entry name" value="FN3_dom"/>
</dbReference>
<accession>A0ABD2Q714</accession>
<feature type="region of interest" description="Disordered" evidence="1">
    <location>
        <begin position="200"/>
        <end position="227"/>
    </location>
</feature>
<feature type="domain" description="Fibronectin type-III" evidence="2">
    <location>
        <begin position="1"/>
        <end position="80"/>
    </location>
</feature>
<dbReference type="PROSITE" id="PS50853">
    <property type="entry name" value="FN3"/>
    <property type="match status" value="2"/>
</dbReference>
<dbReference type="PANTHER" id="PTHR24099:SF11">
    <property type="entry name" value="FIBRONECTIN TYPE III DOMAIN-CONTAINING 3BA-RELATED"/>
    <property type="match status" value="1"/>
</dbReference>
<reference evidence="3 4" key="1">
    <citation type="submission" date="2024-11" db="EMBL/GenBank/DDBJ databases">
        <title>Adaptive evolution of stress response genes in parasites aligns with host niche diversity.</title>
        <authorList>
            <person name="Hahn C."/>
            <person name="Resl P."/>
        </authorList>
    </citation>
    <scope>NUCLEOTIDE SEQUENCE [LARGE SCALE GENOMIC DNA]</scope>
    <source>
        <strain evidence="3">EGGRZ-B1_66</strain>
        <tissue evidence="3">Body</tissue>
    </source>
</reference>
<feature type="domain" description="Fibronectin type-III" evidence="2">
    <location>
        <begin position="84"/>
        <end position="184"/>
    </location>
</feature>
<comment type="caution">
    <text evidence="3">The sequence shown here is derived from an EMBL/GenBank/DDBJ whole genome shotgun (WGS) entry which is preliminary data.</text>
</comment>
<keyword evidence="4" id="KW-1185">Reference proteome</keyword>
<gene>
    <name evidence="3" type="ORF">Ciccas_006012</name>
</gene>
<organism evidence="3 4">
    <name type="scientific">Cichlidogyrus casuarinus</name>
    <dbReference type="NCBI Taxonomy" id="1844966"/>
    <lineage>
        <taxon>Eukaryota</taxon>
        <taxon>Metazoa</taxon>
        <taxon>Spiralia</taxon>
        <taxon>Lophotrochozoa</taxon>
        <taxon>Platyhelminthes</taxon>
        <taxon>Monogenea</taxon>
        <taxon>Monopisthocotylea</taxon>
        <taxon>Dactylogyridea</taxon>
        <taxon>Ancyrocephalidae</taxon>
        <taxon>Cichlidogyrus</taxon>
    </lineage>
</organism>
<dbReference type="Proteomes" id="UP001626550">
    <property type="component" value="Unassembled WGS sequence"/>
</dbReference>
<dbReference type="InterPro" id="IPR036116">
    <property type="entry name" value="FN3_sf"/>
</dbReference>
<dbReference type="EMBL" id="JBJKFK010000769">
    <property type="protein sequence ID" value="KAL3315359.1"/>
    <property type="molecule type" value="Genomic_DNA"/>
</dbReference>
<evidence type="ECO:0000256" key="1">
    <source>
        <dbReference type="SAM" id="MobiDB-lite"/>
    </source>
</evidence>
<dbReference type="SUPFAM" id="SSF49265">
    <property type="entry name" value="Fibronectin type III"/>
    <property type="match status" value="1"/>
</dbReference>
<dbReference type="Gene3D" id="2.60.40.10">
    <property type="entry name" value="Immunoglobulins"/>
    <property type="match status" value="2"/>
</dbReference>
<evidence type="ECO:0000259" key="2">
    <source>
        <dbReference type="PROSITE" id="PS50853"/>
    </source>
</evidence>
<name>A0ABD2Q714_9PLAT</name>
<evidence type="ECO:0000313" key="3">
    <source>
        <dbReference type="EMBL" id="KAL3315359.1"/>
    </source>
</evidence>
<dbReference type="SMART" id="SM00060">
    <property type="entry name" value="FN3"/>
    <property type="match status" value="2"/>
</dbReference>
<dbReference type="AlphaFoldDB" id="A0ABD2Q714"/>
<sequence>MQAYSIYSERLDSASDPNAMPSPPKTFNLEMQDYEKRDKEHNFFVSHLDPDQVYLISVSAINSIGEGPRSQPTTVLTTPRVLPAPRNLRAYAESYDQVVLEWEPPWSNVDDSSYPLLEYLLRVEYTANNLHMDKIPDRRISKNPSSTIVRDLVPNSEYLFRLASVTQGGPGLFAEVVAKTKPFGQSSRFQKLCEKNEIQNNDHRIRSGNENTNKMKWKADSMEEDPE</sequence>
<dbReference type="InterPro" id="IPR050617">
    <property type="entry name" value="E3_ligase_FN3/SPRY"/>
</dbReference>
<protein>
    <recommendedName>
        <fullName evidence="2">Fibronectin type-III domain-containing protein</fullName>
    </recommendedName>
</protein>
<dbReference type="CDD" id="cd00063">
    <property type="entry name" value="FN3"/>
    <property type="match status" value="2"/>
</dbReference>
<dbReference type="PANTHER" id="PTHR24099">
    <property type="entry name" value="E3 UBIQUITIN-PROTEIN LIGASE TRIM36-RELATED"/>
    <property type="match status" value="1"/>
</dbReference>
<proteinExistence type="predicted"/>
<evidence type="ECO:0000313" key="4">
    <source>
        <dbReference type="Proteomes" id="UP001626550"/>
    </source>
</evidence>